<gene>
    <name evidence="2" type="ORF">BD289DRAFT_182260</name>
</gene>
<proteinExistence type="predicted"/>
<evidence type="ECO:0000313" key="2">
    <source>
        <dbReference type="EMBL" id="PSR76020.1"/>
    </source>
</evidence>
<feature type="region of interest" description="Disordered" evidence="1">
    <location>
        <begin position="171"/>
        <end position="193"/>
    </location>
</feature>
<reference evidence="2 3" key="1">
    <citation type="journal article" date="2018" name="Mycol. Prog.">
        <title>Coniella lustricola, a new species from submerged detritus.</title>
        <authorList>
            <person name="Raudabaugh D.B."/>
            <person name="Iturriaga T."/>
            <person name="Carver A."/>
            <person name="Mondo S."/>
            <person name="Pangilinan J."/>
            <person name="Lipzen A."/>
            <person name="He G."/>
            <person name="Amirebrahimi M."/>
            <person name="Grigoriev I.V."/>
            <person name="Miller A.N."/>
        </authorList>
    </citation>
    <scope>NUCLEOTIDE SEQUENCE [LARGE SCALE GENOMIC DNA]</scope>
    <source>
        <strain evidence="2 3">B22-T-1</strain>
    </source>
</reference>
<protein>
    <submittedName>
        <fullName evidence="2">Uncharacterized protein</fullName>
    </submittedName>
</protein>
<dbReference type="AlphaFoldDB" id="A0A2T2ZTC0"/>
<keyword evidence="3" id="KW-1185">Reference proteome</keyword>
<evidence type="ECO:0000313" key="3">
    <source>
        <dbReference type="Proteomes" id="UP000241462"/>
    </source>
</evidence>
<evidence type="ECO:0000256" key="1">
    <source>
        <dbReference type="SAM" id="MobiDB-lite"/>
    </source>
</evidence>
<name>A0A2T2ZTC0_9PEZI</name>
<dbReference type="InParanoid" id="A0A2T2ZTC0"/>
<dbReference type="Proteomes" id="UP000241462">
    <property type="component" value="Unassembled WGS sequence"/>
</dbReference>
<organism evidence="2 3">
    <name type="scientific">Coniella lustricola</name>
    <dbReference type="NCBI Taxonomy" id="2025994"/>
    <lineage>
        <taxon>Eukaryota</taxon>
        <taxon>Fungi</taxon>
        <taxon>Dikarya</taxon>
        <taxon>Ascomycota</taxon>
        <taxon>Pezizomycotina</taxon>
        <taxon>Sordariomycetes</taxon>
        <taxon>Sordariomycetidae</taxon>
        <taxon>Diaporthales</taxon>
        <taxon>Schizoparmaceae</taxon>
        <taxon>Coniella</taxon>
    </lineage>
</organism>
<sequence>MCKRAQVYISAAFSQESPERARHCRHAGCLSLPPANRRLQHVAWSYIYQLGTDLNVDKAFLRYPDAQIPTGGPVKSKILQRRLLPLCHLLGMGFGIVLDLMENWSLNSISLFACYHVAHPGPGPSRECLQPSLPCAFRGRGDNLLAHVANDTLDPGRMSSSSLRKPRAAMSTKGFHGKSPEAQKFRSPTHWSDVSGSRISSGVTSCLANDASSGRRYCSPVADAAKKTPACSASWRGRTAQLQASKQHRP</sequence>
<dbReference type="EMBL" id="KZ678732">
    <property type="protein sequence ID" value="PSR76020.1"/>
    <property type="molecule type" value="Genomic_DNA"/>
</dbReference>
<accession>A0A2T2ZTC0</accession>